<keyword evidence="10" id="KW-1185">Reference proteome</keyword>
<dbReference type="GO" id="GO:0006013">
    <property type="term" value="P:mannose metabolic process"/>
    <property type="evidence" value="ECO:0007669"/>
    <property type="project" value="InterPro"/>
</dbReference>
<keyword evidence="7" id="KW-0732">Signal</keyword>
<dbReference type="Proteomes" id="UP000695562">
    <property type="component" value="Unassembled WGS sequence"/>
</dbReference>
<protein>
    <recommendedName>
        <fullName evidence="3">alpha-mannosidase</fullName>
        <ecNumber evidence="3">3.2.1.24</ecNumber>
    </recommendedName>
</protein>
<keyword evidence="6" id="KW-0472">Membrane</keyword>
<dbReference type="GO" id="GO:0006491">
    <property type="term" value="P:N-glycan processing"/>
    <property type="evidence" value="ECO:0007669"/>
    <property type="project" value="TreeGrafter"/>
</dbReference>
<evidence type="ECO:0000256" key="4">
    <source>
        <dbReference type="ARBA" id="ARBA00022833"/>
    </source>
</evidence>
<dbReference type="GO" id="GO:0030246">
    <property type="term" value="F:carbohydrate binding"/>
    <property type="evidence" value="ECO:0007669"/>
    <property type="project" value="InterPro"/>
</dbReference>
<feature type="compositionally biased region" description="Low complexity" evidence="5">
    <location>
        <begin position="1099"/>
        <end position="1112"/>
    </location>
</feature>
<dbReference type="InterPro" id="IPR011330">
    <property type="entry name" value="Glyco_hydro/deAcase_b/a-brl"/>
</dbReference>
<comment type="caution">
    <text evidence="9">The sequence shown here is derived from an EMBL/GenBank/DDBJ whole genome shotgun (WGS) entry which is preliminary data.</text>
</comment>
<name>A0A8J4V597_9MYCE</name>
<evidence type="ECO:0000313" key="9">
    <source>
        <dbReference type="EMBL" id="KAF2071684.1"/>
    </source>
</evidence>
<dbReference type="InterPro" id="IPR050843">
    <property type="entry name" value="Glycosyl_Hydrlase_38"/>
</dbReference>
<dbReference type="GO" id="GO:0004559">
    <property type="term" value="F:alpha-mannosidase activity"/>
    <property type="evidence" value="ECO:0007669"/>
    <property type="project" value="UniProtKB-EC"/>
</dbReference>
<dbReference type="Gene3D" id="3.20.110.10">
    <property type="entry name" value="Glycoside hydrolase 38, N terminal domain"/>
    <property type="match status" value="1"/>
</dbReference>
<reference evidence="9" key="1">
    <citation type="submission" date="2020-01" db="EMBL/GenBank/DDBJ databases">
        <title>Development of genomics and gene disruption for Polysphondylium violaceum indicates a role for the polyketide synthase stlB in stalk morphogenesis.</title>
        <authorList>
            <person name="Narita B."/>
            <person name="Kawabe Y."/>
            <person name="Kin K."/>
            <person name="Saito T."/>
            <person name="Gibbs R."/>
            <person name="Kuspa A."/>
            <person name="Muzny D."/>
            <person name="Queller D."/>
            <person name="Richards S."/>
            <person name="Strassman J."/>
            <person name="Sucgang R."/>
            <person name="Worley K."/>
            <person name="Schaap P."/>
        </authorList>
    </citation>
    <scope>NUCLEOTIDE SEQUENCE</scope>
    <source>
        <strain evidence="9">QSvi11</strain>
    </source>
</reference>
<dbReference type="SUPFAM" id="SSF88713">
    <property type="entry name" value="Glycoside hydrolase/deacetylase"/>
    <property type="match status" value="1"/>
</dbReference>
<evidence type="ECO:0000256" key="7">
    <source>
        <dbReference type="SAM" id="SignalP"/>
    </source>
</evidence>
<organism evidence="9 10">
    <name type="scientific">Polysphondylium violaceum</name>
    <dbReference type="NCBI Taxonomy" id="133409"/>
    <lineage>
        <taxon>Eukaryota</taxon>
        <taxon>Amoebozoa</taxon>
        <taxon>Evosea</taxon>
        <taxon>Eumycetozoa</taxon>
        <taxon>Dictyostelia</taxon>
        <taxon>Dictyosteliales</taxon>
        <taxon>Dictyosteliaceae</taxon>
        <taxon>Polysphondylium</taxon>
    </lineage>
</organism>
<dbReference type="PANTHER" id="PTHR11607:SF3">
    <property type="entry name" value="LYSOSOMAL ALPHA-MANNOSIDASE"/>
    <property type="match status" value="1"/>
</dbReference>
<accession>A0A8J4V597</accession>
<keyword evidence="6" id="KW-0812">Transmembrane</keyword>
<dbReference type="Gene3D" id="2.70.98.30">
    <property type="entry name" value="Golgi alpha-mannosidase II, domain 4"/>
    <property type="match status" value="1"/>
</dbReference>
<evidence type="ECO:0000313" key="10">
    <source>
        <dbReference type="Proteomes" id="UP000695562"/>
    </source>
</evidence>
<dbReference type="OrthoDB" id="10261055at2759"/>
<dbReference type="Pfam" id="PF01074">
    <property type="entry name" value="Glyco_hydro_38N"/>
    <property type="match status" value="1"/>
</dbReference>
<evidence type="ECO:0000256" key="3">
    <source>
        <dbReference type="ARBA" id="ARBA00012752"/>
    </source>
</evidence>
<feature type="signal peptide" evidence="7">
    <location>
        <begin position="1"/>
        <end position="23"/>
    </location>
</feature>
<evidence type="ECO:0000256" key="5">
    <source>
        <dbReference type="SAM" id="MobiDB-lite"/>
    </source>
</evidence>
<comment type="catalytic activity">
    <reaction evidence="1">
        <text>Hydrolysis of terminal, non-reducing alpha-D-mannose residues in alpha-D-mannosides.</text>
        <dbReference type="EC" id="3.2.1.24"/>
    </reaction>
</comment>
<dbReference type="EMBL" id="AJWJ01000350">
    <property type="protein sequence ID" value="KAF2071684.1"/>
    <property type="molecule type" value="Genomic_DNA"/>
</dbReference>
<evidence type="ECO:0000259" key="8">
    <source>
        <dbReference type="Pfam" id="PF01074"/>
    </source>
</evidence>
<dbReference type="PANTHER" id="PTHR11607">
    <property type="entry name" value="ALPHA-MANNOSIDASE"/>
    <property type="match status" value="1"/>
</dbReference>
<keyword evidence="4" id="KW-0862">Zinc</keyword>
<dbReference type="InterPro" id="IPR027291">
    <property type="entry name" value="Glyco_hydro_38_N_sf"/>
</dbReference>
<proteinExistence type="predicted"/>
<feature type="domain" description="Glycoside hydrolase family 38 N-terminal" evidence="8">
    <location>
        <begin position="52"/>
        <end position="331"/>
    </location>
</feature>
<evidence type="ECO:0000256" key="1">
    <source>
        <dbReference type="ARBA" id="ARBA00000365"/>
    </source>
</evidence>
<feature type="chain" id="PRO_5035310591" description="alpha-mannosidase" evidence="7">
    <location>
        <begin position="24"/>
        <end position="1351"/>
    </location>
</feature>
<dbReference type="InterPro" id="IPR013780">
    <property type="entry name" value="Glyco_hydro_b"/>
</dbReference>
<evidence type="ECO:0000256" key="6">
    <source>
        <dbReference type="SAM" id="Phobius"/>
    </source>
</evidence>
<gene>
    <name evidence="9" type="ORF">CYY_007000</name>
</gene>
<dbReference type="InterPro" id="IPR000602">
    <property type="entry name" value="Glyco_hydro_38_N"/>
</dbReference>
<dbReference type="EC" id="3.2.1.24" evidence="3"/>
<feature type="region of interest" description="Disordered" evidence="5">
    <location>
        <begin position="1068"/>
        <end position="1112"/>
    </location>
</feature>
<keyword evidence="6" id="KW-1133">Transmembrane helix</keyword>
<dbReference type="Gene3D" id="2.60.40.1180">
    <property type="entry name" value="Golgi alpha-mannosidase II"/>
    <property type="match status" value="1"/>
</dbReference>
<dbReference type="InterPro" id="IPR011013">
    <property type="entry name" value="Gal_mutarotase_sf_dom"/>
</dbReference>
<dbReference type="SUPFAM" id="SSF74650">
    <property type="entry name" value="Galactose mutarotase-like"/>
    <property type="match status" value="1"/>
</dbReference>
<feature type="transmembrane region" description="Helical" evidence="6">
    <location>
        <begin position="1294"/>
        <end position="1313"/>
    </location>
</feature>
<evidence type="ECO:0000256" key="2">
    <source>
        <dbReference type="ARBA" id="ARBA00001947"/>
    </source>
</evidence>
<sequence>MKNFYFILFCFILFISRDHYVFSWIEDQPLNIFVVPFSLPINKDNLDLDTYYESNGKHIISSIVDNLVKDHERKFIWPELFYFRKWWNDPQFKSKHSIVKQLIQNKQIEFVNNGIYLNENYNNSYQYILNDLKEGSEWIVNNLGGPVVKSFLNIHSNGHSEAFSYFLSLSGIENIVLQKINRDLKNQLKSEKHLEFFWQDSMITRNQSNNEPFKLFTHILPDQDIDIKHTCGPNSEICQYFDFYNNDHKITHSNIQMMGDNLLQQYKSKALLYRSNCLLILLGGENMYKDVSKTNDLLDKYQQLFNYIKSSNENINIRFSTLGEYFDNLKQSRLPINLAPAKSFSNIDIILQDQYKNGQSLSQLVPGQQIIPDTRDFLIFKGDFFGISNDKNQYLSFSSNQQDNDLDLKLNNLLKVLNNLLSLDSSLDFQSKQVAFNQIEQCKSTPIMYKNQCINDMEGLLSSLTSQSLKCNSNLNLTNSNEIIPISLIDTYSVVLFNSLELKKEELVSIFIDSPYVELYNENQSPVLIQISPIWNDTINTLIDNRFLLSFIVEIQPFSTITYTLHLNMDQKEKKSQSLYYSQSTILSILGSTPKSFKSINPFVINFARLGSQELVLDNNFFKIKLNHLNGLFETIVINNGGKNKMDIINFEESHWLYQSESGHYQNEWIENGNLIKSEISNSLIRIVKGPIFNEIIIFKNSNSRSSLQSISIKLLNCLDPFKKECIDGSKMIKYESTFNQFKSKQVGDNILRFSIKSNMNINNNNLNINDISNLNHLKDKELKKNNIYFSDSNGFSLIPRKSNIFGSNSYHSQFIPMTSVAYFGQHYSVSSGLKAGVFCKNMLGITSIKDGSLDLMLNKFDSLKNRDELNIVSLWLSFNDIFSTSFPFSKSNHLKSPIQVFSFPNSYTTNKCTFNHFIPTIKIPNNLQFISLHSQFNSNNKDDGVICHLKLLNVENSIKSTLALKNQLQISSLFPNHEILNVVQGNLQMTKVFDISTKTSIRLTIGELVSLSFYLKELENDLIVIDNQIPSTLVKNDESGAGSKSLSRPVIDASSKPFKEVEKRLKGSPKFSSFSPESNHLPPKYNSFNLRKNDNLKNIDNNNNNNNNNNQIDQINNNEKIDSENESEFINQQTNHEVKSKKTSISIEIDKLKQEFQKKTGNLIFKNNKNNNNNLEKEITIKPKARLDRKAGLSALELQILQLEKDFELEKVIIKAQMKQLKKKPINPAIVYSKQYALDYIIKQEKTLLEIKEQISNNPGLLNKPLEEHTDGALVLGKKIPEMPKKYSGSNQFYLLVILLCFSCITYLLFYLTRRQRKPLSILQNQHQLSTSSSSSSTSIIIDIEDNKIE</sequence>
<dbReference type="GO" id="GO:0000139">
    <property type="term" value="C:Golgi membrane"/>
    <property type="evidence" value="ECO:0007669"/>
    <property type="project" value="TreeGrafter"/>
</dbReference>
<comment type="cofactor">
    <cofactor evidence="2">
        <name>Zn(2+)</name>
        <dbReference type="ChEBI" id="CHEBI:29105"/>
    </cofactor>
</comment>